<name>D0LAP2_GORB4</name>
<dbReference type="EMBL" id="CP001802">
    <property type="protein sequence ID" value="ACY21355.1"/>
    <property type="molecule type" value="Genomic_DNA"/>
</dbReference>
<dbReference type="PANTHER" id="PTHR21666">
    <property type="entry name" value="PEPTIDASE-RELATED"/>
    <property type="match status" value="1"/>
</dbReference>
<dbReference type="InterPro" id="IPR011055">
    <property type="entry name" value="Dup_hybrid_motif"/>
</dbReference>
<reference evidence="4" key="1">
    <citation type="submission" date="2009-10" db="EMBL/GenBank/DDBJ databases">
        <title>The complete chromosome of Gordonia bronchialis DSM 43247.</title>
        <authorList>
            <consortium name="US DOE Joint Genome Institute (JGI-PGF)"/>
            <person name="Lucas S."/>
            <person name="Copeland A."/>
            <person name="Lapidus A."/>
            <person name="Glavina del Rio T."/>
            <person name="Dalin E."/>
            <person name="Tice H."/>
            <person name="Bruce D."/>
            <person name="Goodwin L."/>
            <person name="Pitluck S."/>
            <person name="Kyrpides N."/>
            <person name="Mavromatis K."/>
            <person name="Ivanova N."/>
            <person name="Ovchinnikova G."/>
            <person name="Saunders E."/>
            <person name="Brettin T."/>
            <person name="Detter J.C."/>
            <person name="Han C."/>
            <person name="Larimer F."/>
            <person name="Land M."/>
            <person name="Hauser L."/>
            <person name="Markowitz V."/>
            <person name="Cheng J.-F."/>
            <person name="Hugenholtz P."/>
            <person name="Woyke T."/>
            <person name="Wu D."/>
            <person name="Jando M."/>
            <person name="Schneider S."/>
            <person name="Goeker M."/>
            <person name="Klenk H.-P."/>
            <person name="Eisen J.A."/>
        </authorList>
    </citation>
    <scope>NUCLEOTIDE SEQUENCE [LARGE SCALE GENOMIC DNA]</scope>
    <source>
        <strain evidence="4">ATCC 25592 / DSM 43247 / BCRC 13721 / JCM 3198 / KCTC 3076 / NBRC 16047 / NCTC 10667</strain>
    </source>
</reference>
<protein>
    <submittedName>
        <fullName evidence="3">Peptidase M23</fullName>
    </submittedName>
</protein>
<dbReference type="HOGENOM" id="CLU_077601_4_1_11"/>
<keyword evidence="4" id="KW-1185">Reference proteome</keyword>
<dbReference type="STRING" id="526226.Gbro_2103"/>
<keyword evidence="1" id="KW-0732">Signal</keyword>
<reference evidence="3 4" key="2">
    <citation type="journal article" date="2010" name="Stand. Genomic Sci.">
        <title>Complete genome sequence of Gordonia bronchialis type strain (3410).</title>
        <authorList>
            <person name="Ivanova N."/>
            <person name="Sikorski J."/>
            <person name="Jando M."/>
            <person name="Lapidus A."/>
            <person name="Nolan M."/>
            <person name="Lucas S."/>
            <person name="Del Rio T.G."/>
            <person name="Tice H."/>
            <person name="Copeland A."/>
            <person name="Cheng J.F."/>
            <person name="Chen F."/>
            <person name="Bruce D."/>
            <person name="Goodwin L."/>
            <person name="Pitluck S."/>
            <person name="Mavromatis K."/>
            <person name="Ovchinnikova G."/>
            <person name="Pati A."/>
            <person name="Chen A."/>
            <person name="Palaniappan K."/>
            <person name="Land M."/>
            <person name="Hauser L."/>
            <person name="Chang Y.J."/>
            <person name="Jeffries C.D."/>
            <person name="Chain P."/>
            <person name="Saunders E."/>
            <person name="Han C."/>
            <person name="Detter J.C."/>
            <person name="Brettin T."/>
            <person name="Rohde M."/>
            <person name="Goker M."/>
            <person name="Bristow J."/>
            <person name="Eisen J.A."/>
            <person name="Markowitz V."/>
            <person name="Hugenholtz P."/>
            <person name="Klenk H.P."/>
            <person name="Kyrpides N.C."/>
        </authorList>
    </citation>
    <scope>NUCLEOTIDE SEQUENCE [LARGE SCALE GENOMIC DNA]</scope>
    <source>
        <strain evidence="4">ATCC 25592 / DSM 43247 / BCRC 13721 / JCM 3198 / KCTC 3076 / NBRC 16047 / NCTC 10667</strain>
    </source>
</reference>
<dbReference type="SUPFAM" id="SSF51261">
    <property type="entry name" value="Duplicated hybrid motif"/>
    <property type="match status" value="1"/>
</dbReference>
<dbReference type="GO" id="GO:0004222">
    <property type="term" value="F:metalloendopeptidase activity"/>
    <property type="evidence" value="ECO:0007669"/>
    <property type="project" value="TreeGrafter"/>
</dbReference>
<dbReference type="AlphaFoldDB" id="D0LAP2"/>
<dbReference type="InterPro" id="IPR050570">
    <property type="entry name" value="Cell_wall_metabolism_enzyme"/>
</dbReference>
<dbReference type="eggNOG" id="COG0739">
    <property type="taxonomic scope" value="Bacteria"/>
</dbReference>
<sequence>MQSTVVELLITVALLWAVPAVVMAPVAMATAERYSVPLAPRPTVVRAFENPERRWQPGHRGVDLAGGPGVAVLAAGSGTVRFAGDVAGRTVVSIQHADGVITTYEPVRPTVADGDHVRRGQRIGTLVTGHPGCPVATCLHWGARVGAGRSARYLDPLGLIGAVRVRLKPIDEPA</sequence>
<feature type="domain" description="M23ase beta-sheet core" evidence="2">
    <location>
        <begin position="58"/>
        <end position="145"/>
    </location>
</feature>
<evidence type="ECO:0000313" key="3">
    <source>
        <dbReference type="EMBL" id="ACY21355.1"/>
    </source>
</evidence>
<accession>D0LAP2</accession>
<evidence type="ECO:0000313" key="4">
    <source>
        <dbReference type="Proteomes" id="UP000001219"/>
    </source>
</evidence>
<dbReference type="KEGG" id="gbr:Gbro_2103"/>
<gene>
    <name evidence="3" type="ordered locus">Gbro_2103</name>
</gene>
<evidence type="ECO:0000259" key="2">
    <source>
        <dbReference type="Pfam" id="PF01551"/>
    </source>
</evidence>
<evidence type="ECO:0000256" key="1">
    <source>
        <dbReference type="ARBA" id="ARBA00022729"/>
    </source>
</evidence>
<dbReference type="Gene3D" id="2.70.70.10">
    <property type="entry name" value="Glucose Permease (Domain IIA)"/>
    <property type="match status" value="1"/>
</dbReference>
<dbReference type="Proteomes" id="UP000001219">
    <property type="component" value="Chromosome"/>
</dbReference>
<organism evidence="3 4">
    <name type="scientific">Gordonia bronchialis (strain ATCC 25592 / DSM 43247 / BCRC 13721 / JCM 3198 / KCTC 3076 / NBRC 16047 / NCTC 10667)</name>
    <name type="common">Rhodococcus bronchialis</name>
    <dbReference type="NCBI Taxonomy" id="526226"/>
    <lineage>
        <taxon>Bacteria</taxon>
        <taxon>Bacillati</taxon>
        <taxon>Actinomycetota</taxon>
        <taxon>Actinomycetes</taxon>
        <taxon>Mycobacteriales</taxon>
        <taxon>Gordoniaceae</taxon>
        <taxon>Gordonia</taxon>
    </lineage>
</organism>
<dbReference type="PANTHER" id="PTHR21666:SF289">
    <property type="entry name" value="L-ALA--D-GLU ENDOPEPTIDASE"/>
    <property type="match status" value="1"/>
</dbReference>
<dbReference type="CDD" id="cd12797">
    <property type="entry name" value="M23_peptidase"/>
    <property type="match status" value="1"/>
</dbReference>
<dbReference type="Pfam" id="PF01551">
    <property type="entry name" value="Peptidase_M23"/>
    <property type="match status" value="1"/>
</dbReference>
<dbReference type="InterPro" id="IPR016047">
    <property type="entry name" value="M23ase_b-sheet_dom"/>
</dbReference>
<proteinExistence type="predicted"/>